<proteinExistence type="predicted"/>
<organism evidence="4 5">
    <name type="scientific">Panthera tigris altaica</name>
    <name type="common">Siberian tiger</name>
    <dbReference type="NCBI Taxonomy" id="74533"/>
    <lineage>
        <taxon>Eukaryota</taxon>
        <taxon>Metazoa</taxon>
        <taxon>Chordata</taxon>
        <taxon>Craniata</taxon>
        <taxon>Vertebrata</taxon>
        <taxon>Euteleostomi</taxon>
        <taxon>Mammalia</taxon>
        <taxon>Eutheria</taxon>
        <taxon>Laurasiatheria</taxon>
        <taxon>Carnivora</taxon>
        <taxon>Feliformia</taxon>
        <taxon>Felidae</taxon>
        <taxon>Pantherinae</taxon>
        <taxon>Panthera</taxon>
    </lineage>
</organism>
<evidence type="ECO:0000313" key="4">
    <source>
        <dbReference type="Ensembl" id="ENSPTIP00000025568.1"/>
    </source>
</evidence>
<dbReference type="InterPro" id="IPR001079">
    <property type="entry name" value="Galectin_CRD"/>
</dbReference>
<dbReference type="Proteomes" id="UP000675900">
    <property type="component" value="Unassembled WGS sequence"/>
</dbReference>
<evidence type="ECO:0000256" key="2">
    <source>
        <dbReference type="ARBA" id="ARBA00022734"/>
    </source>
</evidence>
<keyword evidence="2" id="KW-0430">Lectin</keyword>
<dbReference type="Gene3D" id="2.60.120.200">
    <property type="match status" value="1"/>
</dbReference>
<dbReference type="InterPro" id="IPR013320">
    <property type="entry name" value="ConA-like_dom_sf"/>
</dbReference>
<dbReference type="Pfam" id="PF00337">
    <property type="entry name" value="Gal-bind_lectin"/>
    <property type="match status" value="1"/>
</dbReference>
<dbReference type="GeneTree" id="ENSGT00940000155337"/>
<evidence type="ECO:0000259" key="3">
    <source>
        <dbReference type="SMART" id="SM00908"/>
    </source>
</evidence>
<dbReference type="SMART" id="SM00908">
    <property type="entry name" value="Gal-bind_lectin"/>
    <property type="match status" value="1"/>
</dbReference>
<evidence type="ECO:0000313" key="5">
    <source>
        <dbReference type="Proteomes" id="UP000675900"/>
    </source>
</evidence>
<evidence type="ECO:0000256" key="1">
    <source>
        <dbReference type="ARBA" id="ARBA00003397"/>
    </source>
</evidence>
<comment type="function">
    <text evidence="1">Does not bind lactose, and may not bind carbohydrates.</text>
</comment>
<dbReference type="SUPFAM" id="SSF49899">
    <property type="entry name" value="Concanavalin A-like lectins/glucanases"/>
    <property type="match status" value="1"/>
</dbReference>
<dbReference type="PANTHER" id="PTHR11346">
    <property type="entry name" value="GALECTIN"/>
    <property type="match status" value="1"/>
</dbReference>
<protein>
    <recommendedName>
        <fullName evidence="3">Galectin domain-containing protein</fullName>
    </recommendedName>
</protein>
<dbReference type="PANTHER" id="PTHR11346:SF98">
    <property type="entry name" value="GALECTIN-RELATED PROTEIN"/>
    <property type="match status" value="1"/>
</dbReference>
<keyword evidence="5" id="KW-1185">Reference proteome</keyword>
<dbReference type="Ensembl" id="ENSPTIT00000030095.1">
    <property type="protein sequence ID" value="ENSPTIP00000025568.1"/>
    <property type="gene ID" value="ENSPTIG00000021284.1"/>
</dbReference>
<dbReference type="InterPro" id="IPR044156">
    <property type="entry name" value="Galectin-like"/>
</dbReference>
<feature type="domain" description="Galectin" evidence="3">
    <location>
        <begin position="43"/>
        <end position="158"/>
    </location>
</feature>
<dbReference type="GO" id="GO:0030246">
    <property type="term" value="F:carbohydrate binding"/>
    <property type="evidence" value="ECO:0007669"/>
    <property type="project" value="UniProtKB-KW"/>
</dbReference>
<reference evidence="4" key="2">
    <citation type="submission" date="2025-09" db="UniProtKB">
        <authorList>
            <consortium name="Ensembl"/>
        </authorList>
    </citation>
    <scope>IDENTIFICATION</scope>
</reference>
<reference evidence="4" key="1">
    <citation type="submission" date="2025-08" db="UniProtKB">
        <authorList>
            <consortium name="Ensembl"/>
        </authorList>
    </citation>
    <scope>IDENTIFICATION</scope>
</reference>
<sequence length="158" mass="17311">MAGSVVDSAPTVKLNDGHLNNSLGSPVQAMYFPRLIVPFCGHITGGMRPGKKLLVVGSFAISLTWGDSEDPSANVAIELKAGFTDWQLLRNSCISGERGEGQSVIPYFPFIPDQLFRVEILCKHPCFRARPYFYHHIQMPSAADTIKIHGDLQIAKLG</sequence>
<accession>A0A8C9KZ60</accession>
<name>A0A8C9KZ60_PANTA</name>
<dbReference type="AlphaFoldDB" id="A0A8C9KZ60"/>